<evidence type="ECO:0000313" key="1">
    <source>
        <dbReference type="EMBL" id="EST53951.1"/>
    </source>
</evidence>
<comment type="caution">
    <text evidence="1">The sequence shown here is derived from an EMBL/GenBank/DDBJ whole genome shotgun (WGS) entry which is preliminary data.</text>
</comment>
<dbReference type="OrthoDB" id="9826092at2"/>
<sequence length="405" mass="45947">MNFKFDLLGKILLTFCLLFTFTFTNPVIASPQNNKSKVSIEVTQNNDVFFELVAENRKEDSIYSVRITESEDNQYLWRSEILIEEEIVSETEFIITEIKDNFDDSELEKVLSKVLTGEAESSDLEEYLNKVFKISSEETTIGTRSNQGDEISTFAAPLLIPLAAGAISSSTLAALEAALFATLATATATVATAILEERHRSSKDTAEVKTRNTYPENWSSFTGYPSITSTAATRHIELDGVNEIANRIKGDRNNDGDLEIFISTTDPRDSVLVVFDINSRLTTKVSRHLGNYLTGEQTMDPSFGPERLNLNGYTVFLIFNHRGGNVFHAHFVPQTDRSKELRYMRYRGNFDLKIFDRVSHNPSYNKKLQKTDSDLQRWHQNFDRAINNRNLSRDSNGKRSIVPYK</sequence>
<keyword evidence="2" id="KW-1185">Reference proteome</keyword>
<dbReference type="HOGENOM" id="CLU_679114_0_0_9"/>
<accession>V6M5S0</accession>
<dbReference type="AlphaFoldDB" id="V6M5S0"/>
<dbReference type="eggNOG" id="ENOG50341ZN">
    <property type="taxonomic scope" value="Bacteria"/>
</dbReference>
<protein>
    <submittedName>
        <fullName evidence="1">Uncharacterized protein</fullName>
    </submittedName>
</protein>
<reference evidence="1 2" key="1">
    <citation type="journal article" date="2014" name="Genome Announc.">
        <title>Draft Genome Sequence of Brevibacillus panacihumi Strain W25, a Halotolerant Hydrocarbon-Degrading Bacterium.</title>
        <authorList>
            <person name="Wang X."/>
            <person name="Jin D."/>
            <person name="Zhou L."/>
            <person name="Wu L."/>
            <person name="An W."/>
            <person name="Chen Y."/>
            <person name="Zhao L."/>
        </authorList>
    </citation>
    <scope>NUCLEOTIDE SEQUENCE [LARGE SCALE GENOMIC DNA]</scope>
    <source>
        <strain evidence="1 2">W25</strain>
    </source>
</reference>
<dbReference type="RefSeq" id="WP_023558206.1">
    <property type="nucleotide sequence ID" value="NZ_KI629785.1"/>
</dbReference>
<dbReference type="EMBL" id="AYJU01000017">
    <property type="protein sequence ID" value="EST53951.1"/>
    <property type="molecule type" value="Genomic_DNA"/>
</dbReference>
<proteinExistence type="predicted"/>
<organism evidence="1 2">
    <name type="scientific">Brevibacillus panacihumi W25</name>
    <dbReference type="NCBI Taxonomy" id="1408254"/>
    <lineage>
        <taxon>Bacteria</taxon>
        <taxon>Bacillati</taxon>
        <taxon>Bacillota</taxon>
        <taxon>Bacilli</taxon>
        <taxon>Bacillales</taxon>
        <taxon>Paenibacillaceae</taxon>
        <taxon>Brevibacillus</taxon>
    </lineage>
</organism>
<gene>
    <name evidence="1" type="ORF">T458_22140</name>
</gene>
<name>V6M5S0_9BACL</name>
<dbReference type="Proteomes" id="UP000017973">
    <property type="component" value="Unassembled WGS sequence"/>
</dbReference>
<dbReference type="PATRIC" id="fig|1408254.3.peg.4351"/>
<evidence type="ECO:0000313" key="2">
    <source>
        <dbReference type="Proteomes" id="UP000017973"/>
    </source>
</evidence>